<keyword evidence="9" id="KW-1185">Reference proteome</keyword>
<evidence type="ECO:0000313" key="9">
    <source>
        <dbReference type="Proteomes" id="UP000250235"/>
    </source>
</evidence>
<dbReference type="PANTHER" id="PTHR11132">
    <property type="entry name" value="SOLUTE CARRIER FAMILY 35"/>
    <property type="match status" value="1"/>
</dbReference>
<dbReference type="SUPFAM" id="SSF103481">
    <property type="entry name" value="Multidrug resistance efflux transporter EmrE"/>
    <property type="match status" value="1"/>
</dbReference>
<feature type="region of interest" description="Disordered" evidence="5">
    <location>
        <begin position="317"/>
        <end position="349"/>
    </location>
</feature>
<comment type="subcellular location">
    <subcellularLocation>
        <location evidence="1">Membrane</location>
        <topology evidence="1">Multi-pass membrane protein</topology>
    </subcellularLocation>
</comment>
<dbReference type="EMBL" id="KQ995242">
    <property type="protein sequence ID" value="KZV47644.1"/>
    <property type="molecule type" value="Genomic_DNA"/>
</dbReference>
<feature type="transmembrane region" description="Helical" evidence="6">
    <location>
        <begin position="165"/>
        <end position="189"/>
    </location>
</feature>
<dbReference type="Pfam" id="PF03151">
    <property type="entry name" value="TPT"/>
    <property type="match status" value="1"/>
</dbReference>
<feature type="transmembrane region" description="Helical" evidence="6">
    <location>
        <begin position="47"/>
        <end position="72"/>
    </location>
</feature>
<feature type="transmembrane region" description="Helical" evidence="6">
    <location>
        <begin position="231"/>
        <end position="255"/>
    </location>
</feature>
<dbReference type="InterPro" id="IPR004853">
    <property type="entry name" value="Sugar_P_trans_dom"/>
</dbReference>
<keyword evidence="3 6" id="KW-1133">Transmembrane helix</keyword>
<reference evidence="8 9" key="1">
    <citation type="journal article" date="2015" name="Proc. Natl. Acad. Sci. U.S.A.">
        <title>The resurrection genome of Boea hygrometrica: A blueprint for survival of dehydration.</title>
        <authorList>
            <person name="Xiao L."/>
            <person name="Yang G."/>
            <person name="Zhang L."/>
            <person name="Yang X."/>
            <person name="Zhao S."/>
            <person name="Ji Z."/>
            <person name="Zhou Q."/>
            <person name="Hu M."/>
            <person name="Wang Y."/>
            <person name="Chen M."/>
            <person name="Xu Y."/>
            <person name="Jin H."/>
            <person name="Xiao X."/>
            <person name="Hu G."/>
            <person name="Bao F."/>
            <person name="Hu Y."/>
            <person name="Wan P."/>
            <person name="Li L."/>
            <person name="Deng X."/>
            <person name="Kuang T."/>
            <person name="Xiang C."/>
            <person name="Zhu J.K."/>
            <person name="Oliver M.J."/>
            <person name="He Y."/>
        </authorList>
    </citation>
    <scope>NUCLEOTIDE SEQUENCE [LARGE SCALE GENOMIC DNA]</scope>
    <source>
        <strain evidence="9">cv. XS01</strain>
    </source>
</reference>
<dbReference type="OrthoDB" id="6418713at2759"/>
<dbReference type="AlphaFoldDB" id="A0A2Z7CSJ4"/>
<evidence type="ECO:0000256" key="3">
    <source>
        <dbReference type="ARBA" id="ARBA00022989"/>
    </source>
</evidence>
<name>A0A2Z7CSJ4_9LAMI</name>
<sequence>MGKSEGLSDGVVRKIILSYTYVSVWIFLSFTVIVYNKYILDHKLYNWPFPISLTMIHMAFCSSLAFAAVRLFKIVDPVALTRRVYLTSVVPIGALYALSLWLSNSAYIYLSVSFIQMLKALMPVAVYSIGILFKKDAYKNNTMLNMLAISVGVAVAAFGEAKYDSWGVLLQLGAVLFEATRLVMIQILLTSKGINLNPITSLYYVAPSCLAFLSVPWLIVEYPKLRQRSGFHFDFAIFGTNSLCAFALNLAVFLLVGKTSALTMNVAGVVKDWLLIAFSWSVIKDTVTPLNLFGYGLAFLGVAYYNHSKLQALKAKEAQKKAPPADDEAQKLLNEREEDGMGKKGDAQA</sequence>
<dbReference type="GO" id="GO:0016020">
    <property type="term" value="C:membrane"/>
    <property type="evidence" value="ECO:0007669"/>
    <property type="project" value="UniProtKB-SubCell"/>
</dbReference>
<evidence type="ECO:0000256" key="1">
    <source>
        <dbReference type="ARBA" id="ARBA00004141"/>
    </source>
</evidence>
<dbReference type="InterPro" id="IPR050186">
    <property type="entry name" value="TPT_transporter"/>
</dbReference>
<feature type="transmembrane region" description="Helical" evidence="6">
    <location>
        <begin position="142"/>
        <end position="159"/>
    </location>
</feature>
<evidence type="ECO:0000256" key="5">
    <source>
        <dbReference type="SAM" id="MobiDB-lite"/>
    </source>
</evidence>
<feature type="transmembrane region" description="Helical" evidence="6">
    <location>
        <begin position="201"/>
        <end position="219"/>
    </location>
</feature>
<feature type="transmembrane region" description="Helical" evidence="6">
    <location>
        <begin position="108"/>
        <end position="130"/>
    </location>
</feature>
<evidence type="ECO:0000313" key="8">
    <source>
        <dbReference type="EMBL" id="KZV47644.1"/>
    </source>
</evidence>
<accession>A0A2Z7CSJ4</accession>
<feature type="transmembrane region" description="Helical" evidence="6">
    <location>
        <begin position="289"/>
        <end position="306"/>
    </location>
</feature>
<feature type="transmembrane region" description="Helical" evidence="6">
    <location>
        <begin position="16"/>
        <end position="35"/>
    </location>
</feature>
<dbReference type="InterPro" id="IPR037185">
    <property type="entry name" value="EmrE-like"/>
</dbReference>
<organism evidence="8 9">
    <name type="scientific">Dorcoceras hygrometricum</name>
    <dbReference type="NCBI Taxonomy" id="472368"/>
    <lineage>
        <taxon>Eukaryota</taxon>
        <taxon>Viridiplantae</taxon>
        <taxon>Streptophyta</taxon>
        <taxon>Embryophyta</taxon>
        <taxon>Tracheophyta</taxon>
        <taxon>Spermatophyta</taxon>
        <taxon>Magnoliopsida</taxon>
        <taxon>eudicotyledons</taxon>
        <taxon>Gunneridae</taxon>
        <taxon>Pentapetalae</taxon>
        <taxon>asterids</taxon>
        <taxon>lamiids</taxon>
        <taxon>Lamiales</taxon>
        <taxon>Gesneriaceae</taxon>
        <taxon>Didymocarpoideae</taxon>
        <taxon>Trichosporeae</taxon>
        <taxon>Loxocarpinae</taxon>
        <taxon>Dorcoceras</taxon>
    </lineage>
</organism>
<evidence type="ECO:0000256" key="4">
    <source>
        <dbReference type="ARBA" id="ARBA00023136"/>
    </source>
</evidence>
<keyword evidence="4 6" id="KW-0472">Membrane</keyword>
<gene>
    <name evidence="8" type="ORF">F511_14430</name>
</gene>
<feature type="domain" description="Sugar phosphate transporter" evidence="7">
    <location>
        <begin position="21"/>
        <end position="306"/>
    </location>
</feature>
<dbReference type="Proteomes" id="UP000250235">
    <property type="component" value="Unassembled WGS sequence"/>
</dbReference>
<proteinExistence type="predicted"/>
<protein>
    <submittedName>
        <fullName evidence="8">Putative sugar phosphate/phosphate translocator</fullName>
    </submittedName>
</protein>
<evidence type="ECO:0000256" key="2">
    <source>
        <dbReference type="ARBA" id="ARBA00022692"/>
    </source>
</evidence>
<keyword evidence="2 6" id="KW-0812">Transmembrane</keyword>
<feature type="transmembrane region" description="Helical" evidence="6">
    <location>
        <begin position="84"/>
        <end position="102"/>
    </location>
</feature>
<evidence type="ECO:0000259" key="7">
    <source>
        <dbReference type="Pfam" id="PF03151"/>
    </source>
</evidence>
<evidence type="ECO:0000256" key="6">
    <source>
        <dbReference type="SAM" id="Phobius"/>
    </source>
</evidence>